<keyword evidence="3" id="KW-1185">Reference proteome</keyword>
<dbReference type="AlphaFoldDB" id="A0A7H0H6E9"/>
<gene>
    <name evidence="2" type="ORF">H9L22_00875</name>
</gene>
<evidence type="ECO:0000313" key="2">
    <source>
        <dbReference type="EMBL" id="QNP56115.1"/>
    </source>
</evidence>
<feature type="region of interest" description="Disordered" evidence="1">
    <location>
        <begin position="18"/>
        <end position="47"/>
    </location>
</feature>
<protein>
    <submittedName>
        <fullName evidence="2">Uncharacterized protein</fullName>
    </submittedName>
</protein>
<name>A0A7H0H6E9_9ACTN</name>
<accession>A0A7H0H6E9</accession>
<dbReference type="KEGG" id="tdf:H9L22_00875"/>
<evidence type="ECO:0000313" key="3">
    <source>
        <dbReference type="Proteomes" id="UP000516117"/>
    </source>
</evidence>
<dbReference type="RefSeq" id="WP_187721232.1">
    <property type="nucleotide sequence ID" value="NZ_BAABBL010000031.1"/>
</dbReference>
<feature type="compositionally biased region" description="Polar residues" evidence="1">
    <location>
        <begin position="18"/>
        <end position="35"/>
    </location>
</feature>
<dbReference type="Proteomes" id="UP000516117">
    <property type="component" value="Chromosome"/>
</dbReference>
<sequence>MGTGREWDCGQVLVRYGSSSTPQSFDDSADQQGGSIANEALGAVPDEPGVLSAENPLLGSRKVRQQDLLTAAQKGLPSAAAFHRRDLRRCQIVDAKSATDLWILEDGGRSEAGPDEDHRPVQEAKFTVEGLEVVERGCQMVCVRGGAPDTKAE</sequence>
<reference evidence="2 3" key="1">
    <citation type="submission" date="2020-08" db="EMBL/GenBank/DDBJ databases">
        <title>Genome sequence of Tessaracoccus defluvii JCM 17540T.</title>
        <authorList>
            <person name="Hyun D.-W."/>
            <person name="Bae J.-W."/>
        </authorList>
    </citation>
    <scope>NUCLEOTIDE SEQUENCE [LARGE SCALE GENOMIC DNA]</scope>
    <source>
        <strain evidence="2 3">JCM 17540</strain>
    </source>
</reference>
<dbReference type="EMBL" id="CP060789">
    <property type="protein sequence ID" value="QNP56115.1"/>
    <property type="molecule type" value="Genomic_DNA"/>
</dbReference>
<proteinExistence type="predicted"/>
<organism evidence="2 3">
    <name type="scientific">Tessaracoccus defluvii</name>
    <dbReference type="NCBI Taxonomy" id="1285901"/>
    <lineage>
        <taxon>Bacteria</taxon>
        <taxon>Bacillati</taxon>
        <taxon>Actinomycetota</taxon>
        <taxon>Actinomycetes</taxon>
        <taxon>Propionibacteriales</taxon>
        <taxon>Propionibacteriaceae</taxon>
        <taxon>Tessaracoccus</taxon>
    </lineage>
</organism>
<evidence type="ECO:0000256" key="1">
    <source>
        <dbReference type="SAM" id="MobiDB-lite"/>
    </source>
</evidence>